<dbReference type="HOGENOM" id="CLU_139063_0_0_6"/>
<dbReference type="InterPro" id="IPR018013">
    <property type="entry name" value="Channel_Tsx-like"/>
</dbReference>
<dbReference type="InterPro" id="IPR036777">
    <property type="entry name" value="Channel_Tsx-like_sf"/>
</dbReference>
<evidence type="ECO:0000313" key="2">
    <source>
        <dbReference type="EMBL" id="EAS45263.1"/>
    </source>
</evidence>
<protein>
    <submittedName>
        <fullName evidence="2">Conserved protein</fullName>
    </submittedName>
</protein>
<reference evidence="2 3" key="1">
    <citation type="submission" date="2006-03" db="EMBL/GenBank/DDBJ databases">
        <authorList>
            <person name="Bartlett D.H."/>
            <person name="Valle G."/>
            <person name="Lauro F.M."/>
            <person name="Vezzi A."/>
            <person name="Simonato F."/>
            <person name="Eloe E."/>
            <person name="Vitulo N."/>
            <person name="Stratton T.K."/>
            <person name="D'angelo M."/>
            <person name="Ferriera S."/>
            <person name="Johnson J."/>
            <person name="Kravitz S."/>
            <person name="Beeson K."/>
            <person name="Sutton G."/>
            <person name="Rogers Y."/>
            <person name="Friedman R."/>
            <person name="Frazier M."/>
            <person name="Venter J.C."/>
        </authorList>
    </citation>
    <scope>NUCLEOTIDE SEQUENCE [LARGE SCALE GENOMIC DNA]</scope>
    <source>
        <strain evidence="2 3">3TCK</strain>
    </source>
</reference>
<evidence type="ECO:0000313" key="3">
    <source>
        <dbReference type="Proteomes" id="UP000003789"/>
    </source>
</evidence>
<dbReference type="AlphaFoldDB" id="Q1ZB79"/>
<accession>Q1ZB79</accession>
<comment type="caution">
    <text evidence="2">The sequence shown here is derived from an EMBL/GenBank/DDBJ whole genome shotgun (WGS) entry which is preliminary data.</text>
</comment>
<dbReference type="EMBL" id="AAPH01000001">
    <property type="protein sequence ID" value="EAS45263.1"/>
    <property type="molecule type" value="Genomic_DNA"/>
</dbReference>
<dbReference type="SUPFAM" id="SSF111364">
    <property type="entry name" value="Tsx-like channel"/>
    <property type="match status" value="1"/>
</dbReference>
<name>Q1ZB79_9GAMM</name>
<comment type="similarity">
    <text evidence="1">Belongs to the nucleoside-specific channel-forming outer membrane porin (Tsx) (TC 1.B.10) family.</text>
</comment>
<dbReference type="Proteomes" id="UP000003789">
    <property type="component" value="Unassembled WGS sequence"/>
</dbReference>
<dbReference type="GO" id="GO:0009279">
    <property type="term" value="C:cell outer membrane"/>
    <property type="evidence" value="ECO:0007669"/>
    <property type="project" value="InterPro"/>
</dbReference>
<evidence type="ECO:0000256" key="1">
    <source>
        <dbReference type="ARBA" id="ARBA00008728"/>
    </source>
</evidence>
<gene>
    <name evidence="2" type="ORF">P3TCK_02781</name>
</gene>
<sequence length="75" mass="8528">MGEDLLLANWNEIELFRADDYATNNNGSTGLNGGLNLGWNITNNINTTIMYRYYHNKLGADGYGDILIYRLAYTF</sequence>
<proteinExistence type="inferred from homology"/>
<organism evidence="2 3">
    <name type="scientific">Photobacterium profundum 3TCK</name>
    <dbReference type="NCBI Taxonomy" id="314280"/>
    <lineage>
        <taxon>Bacteria</taxon>
        <taxon>Pseudomonadati</taxon>
        <taxon>Pseudomonadota</taxon>
        <taxon>Gammaproteobacteria</taxon>
        <taxon>Vibrionales</taxon>
        <taxon>Vibrionaceae</taxon>
        <taxon>Photobacterium</taxon>
    </lineage>
</organism>
<dbReference type="Pfam" id="PF03502">
    <property type="entry name" value="Channel_Tsx"/>
    <property type="match status" value="1"/>
</dbReference>